<comment type="cofactor">
    <cofactor evidence="1 10">
        <name>Zn(2+)</name>
        <dbReference type="ChEBI" id="CHEBI:29105"/>
    </cofactor>
</comment>
<feature type="region of interest" description="Disordered" evidence="11">
    <location>
        <begin position="95"/>
        <end position="124"/>
    </location>
</feature>
<evidence type="ECO:0000256" key="3">
    <source>
        <dbReference type="ARBA" id="ARBA00022438"/>
    </source>
</evidence>
<dbReference type="GO" id="GO:0004177">
    <property type="term" value="F:aminopeptidase activity"/>
    <property type="evidence" value="ECO:0007669"/>
    <property type="project" value="UniProtKB-KW"/>
</dbReference>
<evidence type="ECO:0000256" key="7">
    <source>
        <dbReference type="ARBA" id="ARBA00022833"/>
    </source>
</evidence>
<keyword evidence="6 9" id="KW-0378">Hydrolase</keyword>
<organism evidence="12 13">
    <name type="scientific">Paraoerskovia sediminicola</name>
    <dbReference type="NCBI Taxonomy" id="1138587"/>
    <lineage>
        <taxon>Bacteria</taxon>
        <taxon>Bacillati</taxon>
        <taxon>Actinomycetota</taxon>
        <taxon>Actinomycetes</taxon>
        <taxon>Micrococcales</taxon>
        <taxon>Cellulomonadaceae</taxon>
        <taxon>Paraoerskovia</taxon>
    </lineage>
</organism>
<dbReference type="Proteomes" id="UP001321475">
    <property type="component" value="Chromosome"/>
</dbReference>
<dbReference type="PANTHER" id="PTHR28570:SF3">
    <property type="entry name" value="ASPARTYL AMINOPEPTIDASE"/>
    <property type="match status" value="1"/>
</dbReference>
<evidence type="ECO:0000313" key="12">
    <source>
        <dbReference type="EMBL" id="BDZ41481.1"/>
    </source>
</evidence>
<keyword evidence="8 9" id="KW-0482">Metalloprotease</keyword>
<feature type="compositionally biased region" description="Low complexity" evidence="11">
    <location>
        <begin position="35"/>
        <end position="51"/>
    </location>
</feature>
<evidence type="ECO:0000256" key="11">
    <source>
        <dbReference type="SAM" id="MobiDB-lite"/>
    </source>
</evidence>
<dbReference type="SUPFAM" id="SSF101821">
    <property type="entry name" value="Aminopeptidase/glucanase lid domain"/>
    <property type="match status" value="1"/>
</dbReference>
<dbReference type="Gene3D" id="2.30.250.10">
    <property type="entry name" value="Aminopeptidase i, Domain 2"/>
    <property type="match status" value="1"/>
</dbReference>
<reference evidence="13" key="1">
    <citation type="journal article" date="2019" name="Int. J. Syst. Evol. Microbiol.">
        <title>The Global Catalogue of Microorganisms (GCM) 10K type strain sequencing project: providing services to taxonomists for standard genome sequencing and annotation.</title>
        <authorList>
            <consortium name="The Broad Institute Genomics Platform"/>
            <consortium name="The Broad Institute Genome Sequencing Center for Infectious Disease"/>
            <person name="Wu L."/>
            <person name="Ma J."/>
        </authorList>
    </citation>
    <scope>NUCLEOTIDE SEQUENCE [LARGE SCALE GENOMIC DNA]</scope>
    <source>
        <strain evidence="13">NBRC 108565</strain>
    </source>
</reference>
<dbReference type="PANTHER" id="PTHR28570">
    <property type="entry name" value="ASPARTYL AMINOPEPTIDASE"/>
    <property type="match status" value="1"/>
</dbReference>
<keyword evidence="3 9" id="KW-0031">Aminopeptidase</keyword>
<evidence type="ECO:0000256" key="4">
    <source>
        <dbReference type="ARBA" id="ARBA00022670"/>
    </source>
</evidence>
<keyword evidence="13" id="KW-1185">Reference proteome</keyword>
<evidence type="ECO:0000256" key="8">
    <source>
        <dbReference type="ARBA" id="ARBA00023049"/>
    </source>
</evidence>
<evidence type="ECO:0000256" key="9">
    <source>
        <dbReference type="RuleBase" id="RU004386"/>
    </source>
</evidence>
<feature type="region of interest" description="Disordered" evidence="11">
    <location>
        <begin position="212"/>
        <end position="233"/>
    </location>
</feature>
<evidence type="ECO:0000256" key="2">
    <source>
        <dbReference type="ARBA" id="ARBA00008290"/>
    </source>
</evidence>
<dbReference type="SUPFAM" id="SSF53187">
    <property type="entry name" value="Zn-dependent exopeptidases"/>
    <property type="match status" value="1"/>
</dbReference>
<dbReference type="EMBL" id="AP027729">
    <property type="protein sequence ID" value="BDZ41481.1"/>
    <property type="molecule type" value="Genomic_DNA"/>
</dbReference>
<dbReference type="CDD" id="cd05658">
    <property type="entry name" value="M18_DAP"/>
    <property type="match status" value="1"/>
</dbReference>
<name>A0ABM8G090_9CELL</name>
<comment type="similarity">
    <text evidence="2 9">Belongs to the peptidase M18 family.</text>
</comment>
<keyword evidence="7 9" id="KW-0862">Zinc</keyword>
<dbReference type="Pfam" id="PF02127">
    <property type="entry name" value="Peptidase_M18"/>
    <property type="match status" value="1"/>
</dbReference>
<dbReference type="EC" id="3.4.11.-" evidence="10"/>
<keyword evidence="5 9" id="KW-0479">Metal-binding</keyword>
<dbReference type="Gene3D" id="3.40.630.10">
    <property type="entry name" value="Zn peptidases"/>
    <property type="match status" value="1"/>
</dbReference>
<sequence length="527" mass="54388">MTDTPVTPTSQTAQTTQTTHAASPHDPQPPDVAHASQTRTSPATAAPADATARAHEHVADLARFVQASPSSFHAAQEVARRAEAAGFVRLDEADAWPANRPAEQGASGGSGRTEGSDAVPDPVDVGAPGRYVVVRDGAVVAWVVPPGATPTTGFTILGAHTDSPGFKLKPRPTTGRAGWWQAGVEVYGGPLLNSWLDRELELAGRVVVRTTDDEQGTERTADAGTGTGTGTKEHLVRTGPLLRLPQLAIHLDRGVNDGLTLDKQKHTQPVWGLGDLAEADLVAELAATVGATGADVLGYDVTVADTQEPRTFGAGQGLFASGRLDNLLSVHAGLVALLEHAEHVAAGSEGAPRVAVLAAFDHEEIGSASRSGAAGPFLEDVLNRVSAGLGASTEDRARALAASLCVSSDVGHSVHPNYTERHDPANQPLAGQGPILKINANQRYATDAVGAAAWAAACATAGVPSQEFVSNNALPCGSTIGPITATRLGIRTVDVGVPILSMHSAREMCAVEDPWYLSRAVRAAFAG</sequence>
<evidence type="ECO:0000256" key="1">
    <source>
        <dbReference type="ARBA" id="ARBA00001947"/>
    </source>
</evidence>
<dbReference type="NCBIfam" id="NF002759">
    <property type="entry name" value="PRK02813.1"/>
    <property type="match status" value="1"/>
</dbReference>
<dbReference type="InterPro" id="IPR023358">
    <property type="entry name" value="Peptidase_M18_dom2"/>
</dbReference>
<dbReference type="PRINTS" id="PR00932">
    <property type="entry name" value="AMINO1PTASE"/>
</dbReference>
<evidence type="ECO:0000256" key="5">
    <source>
        <dbReference type="ARBA" id="ARBA00022723"/>
    </source>
</evidence>
<keyword evidence="4 9" id="KW-0645">Protease</keyword>
<gene>
    <name evidence="12" type="ORF">GCM10025865_07800</name>
</gene>
<proteinExistence type="inferred from homology"/>
<protein>
    <recommendedName>
        <fullName evidence="10">M18 family aminopeptidase</fullName>
        <ecNumber evidence="10">3.4.11.-</ecNumber>
    </recommendedName>
</protein>
<feature type="compositionally biased region" description="Basic and acidic residues" evidence="11">
    <location>
        <begin position="212"/>
        <end position="221"/>
    </location>
</feature>
<feature type="compositionally biased region" description="Low complexity" evidence="11">
    <location>
        <begin position="1"/>
        <end position="25"/>
    </location>
</feature>
<feature type="region of interest" description="Disordered" evidence="11">
    <location>
        <begin position="1"/>
        <end position="54"/>
    </location>
</feature>
<evidence type="ECO:0000313" key="13">
    <source>
        <dbReference type="Proteomes" id="UP001321475"/>
    </source>
</evidence>
<dbReference type="RefSeq" id="WP_286218625.1">
    <property type="nucleotide sequence ID" value="NZ_AP027729.1"/>
</dbReference>
<dbReference type="InterPro" id="IPR001948">
    <property type="entry name" value="Peptidase_M18"/>
</dbReference>
<evidence type="ECO:0000256" key="6">
    <source>
        <dbReference type="ARBA" id="ARBA00022801"/>
    </source>
</evidence>
<accession>A0ABM8G090</accession>
<evidence type="ECO:0000256" key="10">
    <source>
        <dbReference type="RuleBase" id="RU004387"/>
    </source>
</evidence>